<sequence>MKNKFVLMGIAAIIISLIFGGIAYQQLVSENMDEVYLNLAYSTLCLSIAVYVWHIKDEKQKHKSES</sequence>
<keyword evidence="1" id="KW-0812">Transmembrane</keyword>
<evidence type="ECO:0000313" key="3">
    <source>
        <dbReference type="Proteomes" id="UP001597318"/>
    </source>
</evidence>
<gene>
    <name evidence="2" type="primary">ypmT</name>
    <name evidence="2" type="ORF">ACFSKK_11775</name>
</gene>
<dbReference type="Pfam" id="PF17431">
    <property type="entry name" value="YpmT"/>
    <property type="match status" value="1"/>
</dbReference>
<proteinExistence type="predicted"/>
<name>A0ABW5BZS2_9BACI</name>
<evidence type="ECO:0000256" key="1">
    <source>
        <dbReference type="SAM" id="Phobius"/>
    </source>
</evidence>
<evidence type="ECO:0000313" key="2">
    <source>
        <dbReference type="EMBL" id="MFD2214361.1"/>
    </source>
</evidence>
<organism evidence="2 3">
    <name type="scientific">Metabacillus endolithicus</name>
    <dbReference type="NCBI Taxonomy" id="1535204"/>
    <lineage>
        <taxon>Bacteria</taxon>
        <taxon>Bacillati</taxon>
        <taxon>Bacillota</taxon>
        <taxon>Bacilli</taxon>
        <taxon>Bacillales</taxon>
        <taxon>Bacillaceae</taxon>
        <taxon>Metabacillus</taxon>
    </lineage>
</organism>
<keyword evidence="1" id="KW-1133">Transmembrane helix</keyword>
<feature type="transmembrane region" description="Helical" evidence="1">
    <location>
        <begin position="5"/>
        <end position="24"/>
    </location>
</feature>
<reference evidence="3" key="1">
    <citation type="journal article" date="2019" name="Int. J. Syst. Evol. Microbiol.">
        <title>The Global Catalogue of Microorganisms (GCM) 10K type strain sequencing project: providing services to taxonomists for standard genome sequencing and annotation.</title>
        <authorList>
            <consortium name="The Broad Institute Genomics Platform"/>
            <consortium name="The Broad Institute Genome Sequencing Center for Infectious Disease"/>
            <person name="Wu L."/>
            <person name="Ma J."/>
        </authorList>
    </citation>
    <scope>NUCLEOTIDE SEQUENCE [LARGE SCALE GENOMIC DNA]</scope>
    <source>
        <strain evidence="3">CGMCC 1.15474</strain>
    </source>
</reference>
<protein>
    <submittedName>
        <fullName evidence="2">Protein YpmT</fullName>
    </submittedName>
</protein>
<dbReference type="Proteomes" id="UP001597318">
    <property type="component" value="Unassembled WGS sequence"/>
</dbReference>
<dbReference type="RefSeq" id="WP_247343846.1">
    <property type="nucleotide sequence ID" value="NZ_CP095550.1"/>
</dbReference>
<keyword evidence="3" id="KW-1185">Reference proteome</keyword>
<keyword evidence="1" id="KW-0472">Membrane</keyword>
<feature type="transmembrane region" description="Helical" evidence="1">
    <location>
        <begin position="36"/>
        <end position="53"/>
    </location>
</feature>
<dbReference type="InterPro" id="IPR035403">
    <property type="entry name" value="YmpT-like"/>
</dbReference>
<dbReference type="EMBL" id="JBHUIK010000002">
    <property type="protein sequence ID" value="MFD2214361.1"/>
    <property type="molecule type" value="Genomic_DNA"/>
</dbReference>
<comment type="caution">
    <text evidence="2">The sequence shown here is derived from an EMBL/GenBank/DDBJ whole genome shotgun (WGS) entry which is preliminary data.</text>
</comment>
<accession>A0ABW5BZS2</accession>